<dbReference type="InterPro" id="IPR035093">
    <property type="entry name" value="RelE/ParE_toxin_dom_sf"/>
</dbReference>
<evidence type="ECO:0008006" key="3">
    <source>
        <dbReference type="Google" id="ProtNLM"/>
    </source>
</evidence>
<evidence type="ECO:0000313" key="1">
    <source>
        <dbReference type="EMBL" id="PIR86928.1"/>
    </source>
</evidence>
<dbReference type="Proteomes" id="UP000229526">
    <property type="component" value="Unassembled WGS sequence"/>
</dbReference>
<protein>
    <recommendedName>
        <fullName evidence="3">Cytotoxin</fullName>
    </recommendedName>
</protein>
<organism evidence="1 2">
    <name type="scientific">Candidatus Harrisonbacteria bacterium CG10_big_fil_rev_8_21_14_0_10_49_15</name>
    <dbReference type="NCBI Taxonomy" id="1974587"/>
    <lineage>
        <taxon>Bacteria</taxon>
        <taxon>Candidatus Harrisoniibacteriota</taxon>
    </lineage>
</organism>
<dbReference type="EMBL" id="PFBD01000022">
    <property type="protein sequence ID" value="PIR86928.1"/>
    <property type="molecule type" value="Genomic_DNA"/>
</dbReference>
<proteinExistence type="predicted"/>
<dbReference type="Gene3D" id="3.30.2310.20">
    <property type="entry name" value="RelE-like"/>
    <property type="match status" value="1"/>
</dbReference>
<dbReference type="SUPFAM" id="SSF143011">
    <property type="entry name" value="RelE-like"/>
    <property type="match status" value="1"/>
</dbReference>
<sequence length="96" mass="11503">MYAKPVKIFFDKDFEKDVKRLPKKIQNKLADLLTVAQKNIFDPRLHVKSLKSPLSDFLSFRITRDYRVGFMFTPREDIQLLVADKRDKIYKRLARK</sequence>
<accession>A0A2H0UKJ4</accession>
<gene>
    <name evidence="1" type="ORF">COU11_02845</name>
</gene>
<comment type="caution">
    <text evidence="1">The sequence shown here is derived from an EMBL/GenBank/DDBJ whole genome shotgun (WGS) entry which is preliminary data.</text>
</comment>
<dbReference type="AlphaFoldDB" id="A0A2H0UKJ4"/>
<reference evidence="2" key="1">
    <citation type="submission" date="2017-09" db="EMBL/GenBank/DDBJ databases">
        <title>Depth-based differentiation of microbial function through sediment-hosted aquifers and enrichment of novel symbionts in the deep terrestrial subsurface.</title>
        <authorList>
            <person name="Probst A.J."/>
            <person name="Ladd B."/>
            <person name="Jarett J.K."/>
            <person name="Geller-Mcgrath D.E."/>
            <person name="Sieber C.M.K."/>
            <person name="Emerson J.B."/>
            <person name="Anantharaman K."/>
            <person name="Thomas B.C."/>
            <person name="Malmstrom R."/>
            <person name="Stieglmeier M."/>
            <person name="Klingl A."/>
            <person name="Woyke T."/>
            <person name="Ryan C.M."/>
            <person name="Banfield J.F."/>
        </authorList>
    </citation>
    <scope>NUCLEOTIDE SEQUENCE [LARGE SCALE GENOMIC DNA]</scope>
</reference>
<evidence type="ECO:0000313" key="2">
    <source>
        <dbReference type="Proteomes" id="UP000229526"/>
    </source>
</evidence>
<name>A0A2H0UKJ4_9BACT</name>